<name>A0A975F4X2_9SPIR</name>
<protein>
    <submittedName>
        <fullName evidence="1">Uncharacterized protein</fullName>
    </submittedName>
</protein>
<dbReference type="RefSeq" id="WP_210119407.1">
    <property type="nucleotide sequence ID" value="NZ_CP054142.1"/>
</dbReference>
<reference evidence="1 2" key="1">
    <citation type="journal article" date="2021" name="Microbiol. Resour. Announc.">
        <title>Complete Genome Sequences of Three Human Oral Treponema parvum Isolates.</title>
        <authorList>
            <person name="Zeng H."/>
            <person name="Watt R.M."/>
        </authorList>
    </citation>
    <scope>NUCLEOTIDE SEQUENCE [LARGE SCALE GENOMIC DNA]</scope>
    <source>
        <strain evidence="1 2">ATCC 700770</strain>
    </source>
</reference>
<dbReference type="Proteomes" id="UP000671908">
    <property type="component" value="Chromosome"/>
</dbReference>
<sequence length="472" mass="54327">MADSQDFSAQLIAAVEAKTQWYNTVKLPELLENYRLMHSCVKNLYDLLVKKSRITKDPYKLEKKISEVSAPENTPFPENEVSVVLGTRFSDYESMLDFISIYFSFSVANMTLERIKNLAALNNSFLWDSLSTNSANVNTRSLAKLIAELRIGTDPMTASALNNELSKNAKLIVSINSDIKELSEFQKEVYKVSVRKKVIDHKDFDRSAAFSSPQAEMQQIKKIFPLVMDKTPFYTALIEEIIEEDQGQGKEERRKFLLEKLQIQQSTVNRNTGKVDPRHLLLDAIHGLAAVGPQINLMADKLRENHNVLVDQNNSRWQKFLRLLRKAFNISEPEVEYQVYITDPVTKTERKEYIKYAVFMKNLTQISQQYMLLSAKTNPIYKRIQSEASPVIVDFLNKNFSQCQRLLLELTALDDFFKSAASQSSLPKIKGMRMELTTFKNILVKANQRRVEYLSSVEEDQQFRKLGILNDE</sequence>
<keyword evidence="2" id="KW-1185">Reference proteome</keyword>
<proteinExistence type="predicted"/>
<dbReference type="KEGG" id="tpav:HRQ91_09985"/>
<gene>
    <name evidence="1" type="ORF">HRQ91_09985</name>
</gene>
<dbReference type="AlphaFoldDB" id="A0A975F4X2"/>
<accession>A0A975F4X2</accession>
<organism evidence="1 2">
    <name type="scientific">Treponema parvum</name>
    <dbReference type="NCBI Taxonomy" id="138851"/>
    <lineage>
        <taxon>Bacteria</taxon>
        <taxon>Pseudomonadati</taxon>
        <taxon>Spirochaetota</taxon>
        <taxon>Spirochaetia</taxon>
        <taxon>Spirochaetales</taxon>
        <taxon>Treponemataceae</taxon>
        <taxon>Treponema</taxon>
    </lineage>
</organism>
<evidence type="ECO:0000313" key="1">
    <source>
        <dbReference type="EMBL" id="QTQ14765.1"/>
    </source>
</evidence>
<dbReference type="EMBL" id="CP054142">
    <property type="protein sequence ID" value="QTQ14765.1"/>
    <property type="molecule type" value="Genomic_DNA"/>
</dbReference>
<evidence type="ECO:0000313" key="2">
    <source>
        <dbReference type="Proteomes" id="UP000671908"/>
    </source>
</evidence>